<reference evidence="8" key="2">
    <citation type="submission" date="2021-04" db="EMBL/GenBank/DDBJ databases">
        <authorList>
            <person name="Gilroy R."/>
        </authorList>
    </citation>
    <scope>NUCLEOTIDE SEQUENCE</scope>
    <source>
        <strain evidence="8">ChiSxjej5B17-1746</strain>
    </source>
</reference>
<comment type="function">
    <text evidence="7">Provides the (R)-glutamate required for cell wall biosynthesis.</text>
</comment>
<reference evidence="8" key="1">
    <citation type="journal article" date="2021" name="PeerJ">
        <title>Extensive microbial diversity within the chicken gut microbiome revealed by metagenomics and culture.</title>
        <authorList>
            <person name="Gilroy R."/>
            <person name="Ravi A."/>
            <person name="Getino M."/>
            <person name="Pursley I."/>
            <person name="Horton D.L."/>
            <person name="Alikhan N.F."/>
            <person name="Baker D."/>
            <person name="Gharbi K."/>
            <person name="Hall N."/>
            <person name="Watson M."/>
            <person name="Adriaenssens E.M."/>
            <person name="Foster-Nyarko E."/>
            <person name="Jarju S."/>
            <person name="Secka A."/>
            <person name="Antonio M."/>
            <person name="Oren A."/>
            <person name="Chaudhuri R.R."/>
            <person name="La Ragione R."/>
            <person name="Hildebrand F."/>
            <person name="Pallen M.J."/>
        </authorList>
    </citation>
    <scope>NUCLEOTIDE SEQUENCE</scope>
    <source>
        <strain evidence="8">ChiSxjej5B17-1746</strain>
    </source>
</reference>
<name>A0A9D1U9Q6_9BACT</name>
<feature type="binding site" evidence="7">
    <location>
        <begin position="201"/>
        <end position="202"/>
    </location>
    <ligand>
        <name>substrate</name>
    </ligand>
</feature>
<dbReference type="InterPro" id="IPR033134">
    <property type="entry name" value="Asp/Glu_racemase_AS_2"/>
</dbReference>
<dbReference type="Gene3D" id="3.40.50.1860">
    <property type="match status" value="2"/>
</dbReference>
<dbReference type="GO" id="GO:0071555">
    <property type="term" value="P:cell wall organization"/>
    <property type="evidence" value="ECO:0007669"/>
    <property type="project" value="UniProtKB-KW"/>
</dbReference>
<dbReference type="AlphaFoldDB" id="A0A9D1U9Q6"/>
<gene>
    <name evidence="7 8" type="primary">murI</name>
    <name evidence="8" type="ORF">H9874_06295</name>
</gene>
<evidence type="ECO:0000256" key="6">
    <source>
        <dbReference type="ARBA" id="ARBA00023316"/>
    </source>
</evidence>
<dbReference type="GO" id="GO:0008881">
    <property type="term" value="F:glutamate racemase activity"/>
    <property type="evidence" value="ECO:0007669"/>
    <property type="project" value="UniProtKB-UniRule"/>
</dbReference>
<comment type="similarity">
    <text evidence="7">Belongs to the aspartate/glutamate racemases family.</text>
</comment>
<dbReference type="InterPro" id="IPR015942">
    <property type="entry name" value="Asp/Glu/hydantoin_racemase"/>
</dbReference>
<evidence type="ECO:0000256" key="5">
    <source>
        <dbReference type="ARBA" id="ARBA00023235"/>
    </source>
</evidence>
<feature type="binding site" evidence="7">
    <location>
        <begin position="55"/>
        <end position="56"/>
    </location>
    <ligand>
        <name>substrate</name>
    </ligand>
</feature>
<dbReference type="PROSITE" id="PS00923">
    <property type="entry name" value="ASP_GLU_RACEMASE_1"/>
    <property type="match status" value="1"/>
</dbReference>
<evidence type="ECO:0000313" key="9">
    <source>
        <dbReference type="Proteomes" id="UP000824264"/>
    </source>
</evidence>
<feature type="active site" description="Proton donor/acceptor" evidence="7">
    <location>
        <position position="200"/>
    </location>
</feature>
<organism evidence="8 9">
    <name type="scientific">Candidatus Bilophila faecipullorum</name>
    <dbReference type="NCBI Taxonomy" id="2838482"/>
    <lineage>
        <taxon>Bacteria</taxon>
        <taxon>Pseudomonadati</taxon>
        <taxon>Thermodesulfobacteriota</taxon>
        <taxon>Desulfovibrionia</taxon>
        <taxon>Desulfovibrionales</taxon>
        <taxon>Desulfovibrionaceae</taxon>
        <taxon>Bilophila</taxon>
    </lineage>
</organism>
<dbReference type="GO" id="GO:0009252">
    <property type="term" value="P:peptidoglycan biosynthetic process"/>
    <property type="evidence" value="ECO:0007669"/>
    <property type="project" value="UniProtKB-UniRule"/>
</dbReference>
<dbReference type="HAMAP" id="MF_00258">
    <property type="entry name" value="Glu_racemase"/>
    <property type="match status" value="1"/>
</dbReference>
<comment type="catalytic activity">
    <reaction evidence="1 7">
        <text>L-glutamate = D-glutamate</text>
        <dbReference type="Rhea" id="RHEA:12813"/>
        <dbReference type="ChEBI" id="CHEBI:29985"/>
        <dbReference type="ChEBI" id="CHEBI:29986"/>
        <dbReference type="EC" id="5.1.1.3"/>
    </reaction>
</comment>
<evidence type="ECO:0000256" key="7">
    <source>
        <dbReference type="HAMAP-Rule" id="MF_00258"/>
    </source>
</evidence>
<dbReference type="Pfam" id="PF01177">
    <property type="entry name" value="Asp_Glu_race"/>
    <property type="match status" value="1"/>
</dbReference>
<sequence>MTAEPSAARSDDNPAALPIALFDSGVGGLTVLDAMRRLMPEEDYLFLGDTARVPYGAKSPKTIIRYTLQAAAKLIGLRVKLLVIACNTATAAALPALRETWPDMPIIGVVEPGARAACEASLSGDIAVIATESTIRSGAYAEAILRRRPDAQVRSLACPLFVPLAEEGWFDGPIVEGVAARYLEPLFRKAPAPDCLVLGCTHYPMLASAIRKVVGGGATIVDSAATTAQVVKRRLEERGLSHPEPGRSGDMLFFITDDPQRFTRTGSLFLNTHITDGDVRLVDLENVPLPPAETSASKPKNA</sequence>
<dbReference type="InterPro" id="IPR018187">
    <property type="entry name" value="Asp/Glu_racemase_AS_1"/>
</dbReference>
<accession>A0A9D1U9Q6</accession>
<keyword evidence="6 7" id="KW-0961">Cell wall biogenesis/degradation</keyword>
<keyword evidence="4 7" id="KW-0573">Peptidoglycan synthesis</keyword>
<proteinExistence type="inferred from homology"/>
<comment type="pathway">
    <text evidence="7">Cell wall biogenesis; peptidoglycan biosynthesis.</text>
</comment>
<dbReference type="GO" id="GO:0008360">
    <property type="term" value="P:regulation of cell shape"/>
    <property type="evidence" value="ECO:0007669"/>
    <property type="project" value="UniProtKB-KW"/>
</dbReference>
<evidence type="ECO:0000256" key="4">
    <source>
        <dbReference type="ARBA" id="ARBA00022984"/>
    </source>
</evidence>
<evidence type="ECO:0000256" key="1">
    <source>
        <dbReference type="ARBA" id="ARBA00001602"/>
    </source>
</evidence>
<dbReference type="EMBL" id="DXGI01000233">
    <property type="protein sequence ID" value="HIW78736.1"/>
    <property type="molecule type" value="Genomic_DNA"/>
</dbReference>
<dbReference type="SUPFAM" id="SSF53681">
    <property type="entry name" value="Aspartate/glutamate racemase"/>
    <property type="match status" value="2"/>
</dbReference>
<dbReference type="FunFam" id="3.40.50.1860:FF:000001">
    <property type="entry name" value="Glutamate racemase"/>
    <property type="match status" value="1"/>
</dbReference>
<protein>
    <recommendedName>
        <fullName evidence="2 7">Glutamate racemase</fullName>
        <ecNumber evidence="2 7">5.1.1.3</ecNumber>
    </recommendedName>
</protein>
<dbReference type="EC" id="5.1.1.3" evidence="2 7"/>
<feature type="active site" description="Proton donor/acceptor" evidence="7">
    <location>
        <position position="86"/>
    </location>
</feature>
<dbReference type="InterPro" id="IPR004391">
    <property type="entry name" value="Glu_race"/>
</dbReference>
<dbReference type="Proteomes" id="UP000824264">
    <property type="component" value="Unassembled WGS sequence"/>
</dbReference>
<comment type="caution">
    <text evidence="8">The sequence shown here is derived from an EMBL/GenBank/DDBJ whole genome shotgun (WGS) entry which is preliminary data.</text>
</comment>
<dbReference type="PANTHER" id="PTHR21198:SF2">
    <property type="entry name" value="GLUTAMATE RACEMASE"/>
    <property type="match status" value="1"/>
</dbReference>
<evidence type="ECO:0000313" key="8">
    <source>
        <dbReference type="EMBL" id="HIW78736.1"/>
    </source>
</evidence>
<dbReference type="PANTHER" id="PTHR21198">
    <property type="entry name" value="GLUTAMATE RACEMASE"/>
    <property type="match status" value="1"/>
</dbReference>
<keyword evidence="3 7" id="KW-0133">Cell shape</keyword>
<dbReference type="PROSITE" id="PS00924">
    <property type="entry name" value="ASP_GLU_RACEMASE_2"/>
    <property type="match status" value="1"/>
</dbReference>
<keyword evidence="5 7" id="KW-0413">Isomerase</keyword>
<evidence type="ECO:0000256" key="3">
    <source>
        <dbReference type="ARBA" id="ARBA00022960"/>
    </source>
</evidence>
<feature type="binding site" evidence="7">
    <location>
        <begin position="87"/>
        <end position="88"/>
    </location>
    <ligand>
        <name>substrate</name>
    </ligand>
</feature>
<dbReference type="InterPro" id="IPR001920">
    <property type="entry name" value="Asp/Glu_race"/>
</dbReference>
<dbReference type="NCBIfam" id="TIGR00067">
    <property type="entry name" value="glut_race"/>
    <property type="match status" value="1"/>
</dbReference>
<feature type="binding site" evidence="7">
    <location>
        <begin position="23"/>
        <end position="24"/>
    </location>
    <ligand>
        <name>substrate</name>
    </ligand>
</feature>
<evidence type="ECO:0000256" key="2">
    <source>
        <dbReference type="ARBA" id="ARBA00013090"/>
    </source>
</evidence>